<evidence type="ECO:0000256" key="1">
    <source>
        <dbReference type="PIRSR" id="PIRSR001359-1"/>
    </source>
</evidence>
<dbReference type="PANTHER" id="PTHR30304:SF0">
    <property type="entry name" value="D-TAGATOSE-1,6-BISPHOSPHATE ALDOLASE SUBUNIT GATY-RELATED"/>
    <property type="match status" value="1"/>
</dbReference>
<keyword evidence="2" id="KW-0862">Zinc</keyword>
<dbReference type="AlphaFoldDB" id="A0A1G2MS44"/>
<dbReference type="GO" id="GO:0005975">
    <property type="term" value="P:carbohydrate metabolic process"/>
    <property type="evidence" value="ECO:0007669"/>
    <property type="project" value="InterPro"/>
</dbReference>
<evidence type="ECO:0008006" key="5">
    <source>
        <dbReference type="Google" id="ProtNLM"/>
    </source>
</evidence>
<protein>
    <recommendedName>
        <fullName evidence="5">Tagatose-bisphosphate aldolase</fullName>
    </recommendedName>
</protein>
<reference evidence="3 4" key="1">
    <citation type="journal article" date="2016" name="Nat. Commun.">
        <title>Thousands of microbial genomes shed light on interconnected biogeochemical processes in an aquifer system.</title>
        <authorList>
            <person name="Anantharaman K."/>
            <person name="Brown C.T."/>
            <person name="Hug L.A."/>
            <person name="Sharon I."/>
            <person name="Castelle C.J."/>
            <person name="Probst A.J."/>
            <person name="Thomas B.C."/>
            <person name="Singh A."/>
            <person name="Wilkins M.J."/>
            <person name="Karaoz U."/>
            <person name="Brodie E.L."/>
            <person name="Williams K.H."/>
            <person name="Hubbard S.S."/>
            <person name="Banfield J.F."/>
        </authorList>
    </citation>
    <scope>NUCLEOTIDE SEQUENCE [LARGE SCALE GENOMIC DNA]</scope>
</reference>
<comment type="caution">
    <text evidence="3">The sequence shown here is derived from an EMBL/GenBank/DDBJ whole genome shotgun (WGS) entry which is preliminary data.</text>
</comment>
<feature type="binding site" evidence="2">
    <location>
        <position position="185"/>
    </location>
    <ligand>
        <name>Zn(2+)</name>
        <dbReference type="ChEBI" id="CHEBI:29105"/>
        <label>1</label>
        <note>catalytic</note>
    </ligand>
</feature>
<evidence type="ECO:0000313" key="4">
    <source>
        <dbReference type="Proteomes" id="UP000177565"/>
    </source>
</evidence>
<keyword evidence="2" id="KW-0479">Metal-binding</keyword>
<dbReference type="STRING" id="1802312.A3C06_03185"/>
<feature type="binding site" evidence="2">
    <location>
        <position position="134"/>
    </location>
    <ligand>
        <name>Zn(2+)</name>
        <dbReference type="ChEBI" id="CHEBI:29105"/>
        <label>2</label>
    </ligand>
</feature>
<dbReference type="EMBL" id="MHRQ01000020">
    <property type="protein sequence ID" value="OHA26554.1"/>
    <property type="molecule type" value="Genomic_DNA"/>
</dbReference>
<name>A0A1G2MS44_9BACT</name>
<dbReference type="SUPFAM" id="SSF51569">
    <property type="entry name" value="Aldolase"/>
    <property type="match status" value="1"/>
</dbReference>
<dbReference type="Pfam" id="PF01116">
    <property type="entry name" value="F_bP_aldolase"/>
    <property type="match status" value="1"/>
</dbReference>
<organism evidence="3 4">
    <name type="scientific">Candidatus Taylorbacteria bacterium RIFCSPHIGHO2_02_FULL_46_13</name>
    <dbReference type="NCBI Taxonomy" id="1802312"/>
    <lineage>
        <taxon>Bacteria</taxon>
        <taxon>Candidatus Tayloriibacteriota</taxon>
    </lineage>
</organism>
<dbReference type="Proteomes" id="UP000177565">
    <property type="component" value="Unassembled WGS sequence"/>
</dbReference>
<dbReference type="GO" id="GO:0008270">
    <property type="term" value="F:zinc ion binding"/>
    <property type="evidence" value="ECO:0007669"/>
    <property type="project" value="InterPro"/>
</dbReference>
<dbReference type="InterPro" id="IPR000771">
    <property type="entry name" value="FBA_II"/>
</dbReference>
<dbReference type="GO" id="GO:0016832">
    <property type="term" value="F:aldehyde-lyase activity"/>
    <property type="evidence" value="ECO:0007669"/>
    <property type="project" value="InterPro"/>
</dbReference>
<evidence type="ECO:0000313" key="3">
    <source>
        <dbReference type="EMBL" id="OHA26554.1"/>
    </source>
</evidence>
<feature type="active site" description="Proton donor" evidence="1">
    <location>
        <position position="80"/>
    </location>
</feature>
<dbReference type="InterPro" id="IPR013785">
    <property type="entry name" value="Aldolase_TIM"/>
</dbReference>
<dbReference type="PANTHER" id="PTHR30304">
    <property type="entry name" value="D-TAGATOSE-1,6-BISPHOSPHATE ALDOLASE"/>
    <property type="match status" value="1"/>
</dbReference>
<sequence length="289" mass="31454">MQSLQEYVSEARSKGQAIGHFNACTVEMVWGIFRAAQKLSVPVIVGFSEGERDFFGVRQAALFVRSLREQYTYPIFSNADHTYSLQRVKEAVDALYDAVIFDGAELSFDENLKITKQCVEYARAHQSGTLVEGELGFIGKSSSVRAELPAGVHISEAYLTKPEEAARFVKETGVDFLAPAVGNVHGMLANGHDPSLHIARVKAIRDAVAVPLVLHGASGNSAEDIAVACQAGVGIVHISTELRVAYRRALQVSLQSDPDQVAPYKYLKPVVAAVEKIVEEKLAIVNKKL</sequence>
<gene>
    <name evidence="3" type="ORF">A3C06_03185</name>
</gene>
<comment type="cofactor">
    <cofactor evidence="2">
        <name>Zn(2+)</name>
        <dbReference type="ChEBI" id="CHEBI:29105"/>
    </cofactor>
    <text evidence="2">Binds 2 Zn(2+) ions per subunit. One is catalytic and the other provides a structural contribution.</text>
</comment>
<proteinExistence type="predicted"/>
<feature type="binding site" evidence="2">
    <location>
        <position position="81"/>
    </location>
    <ligand>
        <name>Zn(2+)</name>
        <dbReference type="ChEBI" id="CHEBI:29105"/>
        <label>1</label>
        <note>catalytic</note>
    </ligand>
</feature>
<evidence type="ECO:0000256" key="2">
    <source>
        <dbReference type="PIRSR" id="PIRSR001359-3"/>
    </source>
</evidence>
<accession>A0A1G2MS44</accession>
<feature type="binding site" evidence="2">
    <location>
        <position position="102"/>
    </location>
    <ligand>
        <name>Zn(2+)</name>
        <dbReference type="ChEBI" id="CHEBI:29105"/>
        <label>2</label>
    </ligand>
</feature>
<dbReference type="InterPro" id="IPR050246">
    <property type="entry name" value="Class_II_FBP_aldolase"/>
</dbReference>
<dbReference type="PIRSF" id="PIRSF001359">
    <property type="entry name" value="F_bP_aldolase_II"/>
    <property type="match status" value="1"/>
</dbReference>
<feature type="binding site" evidence="2">
    <location>
        <position position="215"/>
    </location>
    <ligand>
        <name>Zn(2+)</name>
        <dbReference type="ChEBI" id="CHEBI:29105"/>
        <label>1</label>
        <note>catalytic</note>
    </ligand>
</feature>
<dbReference type="Gene3D" id="3.20.20.70">
    <property type="entry name" value="Aldolase class I"/>
    <property type="match status" value="1"/>
</dbReference>